<dbReference type="RefSeq" id="WP_087106154.1">
    <property type="nucleotide sequence ID" value="NZ_CBCSCN010000004.1"/>
</dbReference>
<protein>
    <submittedName>
        <fullName evidence="2">Uncharacterized protein</fullName>
    </submittedName>
</protein>
<dbReference type="EMBL" id="FWPT01000001">
    <property type="protein sequence ID" value="SMA33419.1"/>
    <property type="molecule type" value="Genomic_DNA"/>
</dbReference>
<accession>A0A1X7AE54</accession>
<keyword evidence="3" id="KW-1185">Reference proteome</keyword>
<dbReference type="Proteomes" id="UP000196573">
    <property type="component" value="Unassembled WGS sequence"/>
</dbReference>
<evidence type="ECO:0000256" key="1">
    <source>
        <dbReference type="SAM" id="MobiDB-lite"/>
    </source>
</evidence>
<organism evidence="2 3">
    <name type="scientific">Parendozoicomonas haliclonae</name>
    <dbReference type="NCBI Taxonomy" id="1960125"/>
    <lineage>
        <taxon>Bacteria</taxon>
        <taxon>Pseudomonadati</taxon>
        <taxon>Pseudomonadota</taxon>
        <taxon>Gammaproteobacteria</taxon>
        <taxon>Oceanospirillales</taxon>
        <taxon>Endozoicomonadaceae</taxon>
        <taxon>Parendozoicomonas</taxon>
    </lineage>
</organism>
<dbReference type="AlphaFoldDB" id="A0A1X7AE54"/>
<reference evidence="2 3" key="1">
    <citation type="submission" date="2017-03" db="EMBL/GenBank/DDBJ databases">
        <authorList>
            <person name="Afonso C.L."/>
            <person name="Miller P.J."/>
            <person name="Scott M.A."/>
            <person name="Spackman E."/>
            <person name="Goraichik I."/>
            <person name="Dimitrov K.M."/>
            <person name="Suarez D.L."/>
            <person name="Swayne D.E."/>
        </authorList>
    </citation>
    <scope>NUCLEOTIDE SEQUENCE [LARGE SCALE GENOMIC DNA]</scope>
    <source>
        <strain evidence="2">SB41UT1</strain>
    </source>
</reference>
<proteinExistence type="predicted"/>
<sequence length="314" mass="35245">MAKKVTVKKLTLAQAKAQAQTRAEAKRLLDDQDITLNTYKKLVAEMPAGIEDFQHETKAQAKARQHQAETESQAVKYVPFLIQRALIGLANNDAPQGAAAEFARDWSRIIVNEDPNDLFELVFGTVAELEHAKQVLAVCSHLNKALAREYIAARRIQNQRDEERAKEYRAAGGYNHSQSDPMDNRGELEAEPYAAAPEMGEEGYVPTVEIVEASIQVLYIELNAIYLNAEKIAYAFDPTRRRGFLPFGFKITGPQYAPAFYPLLTLEDAFQEAERKRLMALEEEVNARAASIRKTKDVLARFKAKQQAAYNNVA</sequence>
<feature type="region of interest" description="Disordered" evidence="1">
    <location>
        <begin position="162"/>
        <end position="185"/>
    </location>
</feature>
<evidence type="ECO:0000313" key="2">
    <source>
        <dbReference type="EMBL" id="SMA33419.1"/>
    </source>
</evidence>
<name>A0A1X7AE54_9GAMM</name>
<evidence type="ECO:0000313" key="3">
    <source>
        <dbReference type="Proteomes" id="UP000196573"/>
    </source>
</evidence>
<gene>
    <name evidence="2" type="ORF">EHSB41UT_00276</name>
</gene>